<evidence type="ECO:0000256" key="3">
    <source>
        <dbReference type="ARBA" id="ARBA00022722"/>
    </source>
</evidence>
<gene>
    <name evidence="8" type="ORF">KI387_010410</name>
</gene>
<accession>A0AA38KJ69</accession>
<dbReference type="InterPro" id="IPR041373">
    <property type="entry name" value="RT_RNaseH"/>
</dbReference>
<keyword evidence="4" id="KW-0255">Endonuclease</keyword>
<evidence type="ECO:0000313" key="9">
    <source>
        <dbReference type="Proteomes" id="UP000824469"/>
    </source>
</evidence>
<keyword evidence="2" id="KW-0548">Nucleotidyltransferase</keyword>
<sequence>WSKPFIVYNDVSDVALGSTLSQKDENGNDHPVYFGSRQISSAEINYIITEKEALAIIFV</sequence>
<dbReference type="PANTHER" id="PTHR34072">
    <property type="entry name" value="ENZYMATIC POLYPROTEIN-RELATED"/>
    <property type="match status" value="1"/>
</dbReference>
<dbReference type="GO" id="GO:0004519">
    <property type="term" value="F:endonuclease activity"/>
    <property type="evidence" value="ECO:0007669"/>
    <property type="project" value="UniProtKB-KW"/>
</dbReference>
<keyword evidence="1" id="KW-0808">Transferase</keyword>
<feature type="domain" description="Reverse transcriptase RNase H-like" evidence="7">
    <location>
        <begin position="2"/>
        <end position="58"/>
    </location>
</feature>
<dbReference type="AlphaFoldDB" id="A0AA38KJ69"/>
<dbReference type="GO" id="GO:0016787">
    <property type="term" value="F:hydrolase activity"/>
    <property type="evidence" value="ECO:0007669"/>
    <property type="project" value="UniProtKB-KW"/>
</dbReference>
<evidence type="ECO:0000256" key="1">
    <source>
        <dbReference type="ARBA" id="ARBA00022679"/>
    </source>
</evidence>
<comment type="caution">
    <text evidence="8">The sequence shown here is derived from an EMBL/GenBank/DDBJ whole genome shotgun (WGS) entry which is preliminary data.</text>
</comment>
<protein>
    <recommendedName>
        <fullName evidence="7">Reverse transcriptase RNase H-like domain-containing protein</fullName>
    </recommendedName>
</protein>
<evidence type="ECO:0000256" key="4">
    <source>
        <dbReference type="ARBA" id="ARBA00022759"/>
    </source>
</evidence>
<dbReference type="PANTHER" id="PTHR34072:SF52">
    <property type="entry name" value="RIBONUCLEASE H"/>
    <property type="match status" value="1"/>
</dbReference>
<keyword evidence="3" id="KW-0540">Nuclease</keyword>
<proteinExistence type="predicted"/>
<evidence type="ECO:0000256" key="5">
    <source>
        <dbReference type="ARBA" id="ARBA00022801"/>
    </source>
</evidence>
<keyword evidence="6" id="KW-0695">RNA-directed DNA polymerase</keyword>
<evidence type="ECO:0000313" key="8">
    <source>
        <dbReference type="EMBL" id="KAH9306006.1"/>
    </source>
</evidence>
<reference evidence="8 9" key="1">
    <citation type="journal article" date="2021" name="Nat. Plants">
        <title>The Taxus genome provides insights into paclitaxel biosynthesis.</title>
        <authorList>
            <person name="Xiong X."/>
            <person name="Gou J."/>
            <person name="Liao Q."/>
            <person name="Li Y."/>
            <person name="Zhou Q."/>
            <person name="Bi G."/>
            <person name="Li C."/>
            <person name="Du R."/>
            <person name="Wang X."/>
            <person name="Sun T."/>
            <person name="Guo L."/>
            <person name="Liang H."/>
            <person name="Lu P."/>
            <person name="Wu Y."/>
            <person name="Zhang Z."/>
            <person name="Ro D.K."/>
            <person name="Shang Y."/>
            <person name="Huang S."/>
            <person name="Yan J."/>
        </authorList>
    </citation>
    <scope>NUCLEOTIDE SEQUENCE [LARGE SCALE GENOMIC DNA]</scope>
    <source>
        <strain evidence="8">Ta-2019</strain>
    </source>
</reference>
<feature type="non-terminal residue" evidence="8">
    <location>
        <position position="1"/>
    </location>
</feature>
<keyword evidence="9" id="KW-1185">Reference proteome</keyword>
<evidence type="ECO:0000256" key="2">
    <source>
        <dbReference type="ARBA" id="ARBA00022695"/>
    </source>
</evidence>
<dbReference type="GO" id="GO:0003964">
    <property type="term" value="F:RNA-directed DNA polymerase activity"/>
    <property type="evidence" value="ECO:0007669"/>
    <property type="project" value="UniProtKB-KW"/>
</dbReference>
<dbReference type="Pfam" id="PF17917">
    <property type="entry name" value="RT_RNaseH"/>
    <property type="match status" value="1"/>
</dbReference>
<name>A0AA38KJ69_TAXCH</name>
<dbReference type="EMBL" id="JAHRHJ020000008">
    <property type="protein sequence ID" value="KAH9306006.1"/>
    <property type="molecule type" value="Genomic_DNA"/>
</dbReference>
<dbReference type="Proteomes" id="UP000824469">
    <property type="component" value="Unassembled WGS sequence"/>
</dbReference>
<evidence type="ECO:0000259" key="7">
    <source>
        <dbReference type="Pfam" id="PF17917"/>
    </source>
</evidence>
<feature type="non-terminal residue" evidence="8">
    <location>
        <position position="59"/>
    </location>
</feature>
<evidence type="ECO:0000256" key="6">
    <source>
        <dbReference type="ARBA" id="ARBA00022918"/>
    </source>
</evidence>
<keyword evidence="5" id="KW-0378">Hydrolase</keyword>
<dbReference type="InterPro" id="IPR043502">
    <property type="entry name" value="DNA/RNA_pol_sf"/>
</dbReference>
<organism evidence="8 9">
    <name type="scientific">Taxus chinensis</name>
    <name type="common">Chinese yew</name>
    <name type="synonym">Taxus wallichiana var. chinensis</name>
    <dbReference type="NCBI Taxonomy" id="29808"/>
    <lineage>
        <taxon>Eukaryota</taxon>
        <taxon>Viridiplantae</taxon>
        <taxon>Streptophyta</taxon>
        <taxon>Embryophyta</taxon>
        <taxon>Tracheophyta</taxon>
        <taxon>Spermatophyta</taxon>
        <taxon>Pinopsida</taxon>
        <taxon>Pinidae</taxon>
        <taxon>Conifers II</taxon>
        <taxon>Cupressales</taxon>
        <taxon>Taxaceae</taxon>
        <taxon>Taxus</taxon>
    </lineage>
</organism>
<dbReference type="SUPFAM" id="SSF56672">
    <property type="entry name" value="DNA/RNA polymerases"/>
    <property type="match status" value="1"/>
</dbReference>